<organism evidence="15 16">
    <name type="scientific">Vitis vinifera</name>
    <name type="common">Grape</name>
    <dbReference type="NCBI Taxonomy" id="29760"/>
    <lineage>
        <taxon>Eukaryota</taxon>
        <taxon>Viridiplantae</taxon>
        <taxon>Streptophyta</taxon>
        <taxon>Embryophyta</taxon>
        <taxon>Tracheophyta</taxon>
        <taxon>Spermatophyta</taxon>
        <taxon>Magnoliopsida</taxon>
        <taxon>eudicotyledons</taxon>
        <taxon>Gunneridae</taxon>
        <taxon>Pentapetalae</taxon>
        <taxon>rosids</taxon>
        <taxon>Vitales</taxon>
        <taxon>Vitaceae</taxon>
        <taxon>Viteae</taxon>
        <taxon>Vitis</taxon>
    </lineage>
</organism>
<dbReference type="SUPFAM" id="SSF48264">
    <property type="entry name" value="Cytochrome P450"/>
    <property type="match status" value="1"/>
</dbReference>
<dbReference type="GO" id="GO:0016705">
    <property type="term" value="F:oxidoreductase activity, acting on paired donors, with incorporation or reduction of molecular oxygen"/>
    <property type="evidence" value="ECO:0007669"/>
    <property type="project" value="InterPro"/>
</dbReference>
<dbReference type="GO" id="GO:0020037">
    <property type="term" value="F:heme binding"/>
    <property type="evidence" value="ECO:0007669"/>
    <property type="project" value="InterPro"/>
</dbReference>
<name>A0A438K0K2_VITVI</name>
<evidence type="ECO:0000256" key="9">
    <source>
        <dbReference type="ARBA" id="ARBA00023004"/>
    </source>
</evidence>
<dbReference type="GO" id="GO:0005506">
    <property type="term" value="F:iron ion binding"/>
    <property type="evidence" value="ECO:0007669"/>
    <property type="project" value="InterPro"/>
</dbReference>
<feature type="transmembrane region" description="Helical" evidence="14">
    <location>
        <begin position="31"/>
        <end position="56"/>
    </location>
</feature>
<evidence type="ECO:0000256" key="3">
    <source>
        <dbReference type="ARBA" id="ARBA00010617"/>
    </source>
</evidence>
<keyword evidence="10 13" id="KW-0503">Monooxygenase</keyword>
<evidence type="ECO:0000256" key="7">
    <source>
        <dbReference type="ARBA" id="ARBA00022989"/>
    </source>
</evidence>
<dbReference type="PANTHER" id="PTHR47953:SF19">
    <property type="entry name" value="OS06G0641600 PROTEIN"/>
    <property type="match status" value="1"/>
</dbReference>
<dbReference type="GO" id="GO:0016020">
    <property type="term" value="C:membrane"/>
    <property type="evidence" value="ECO:0007669"/>
    <property type="project" value="UniProtKB-SubCell"/>
</dbReference>
<evidence type="ECO:0000256" key="5">
    <source>
        <dbReference type="ARBA" id="ARBA00022692"/>
    </source>
</evidence>
<feature type="binding site" description="axial binding residue" evidence="12">
    <location>
        <position position="483"/>
    </location>
    <ligand>
        <name>heme</name>
        <dbReference type="ChEBI" id="CHEBI:30413"/>
    </ligand>
    <ligandPart>
        <name>Fe</name>
        <dbReference type="ChEBI" id="CHEBI:18248"/>
    </ligandPart>
</feature>
<dbReference type="CDD" id="cd11072">
    <property type="entry name" value="CYP71-like"/>
    <property type="match status" value="1"/>
</dbReference>
<dbReference type="Gene3D" id="1.10.630.10">
    <property type="entry name" value="Cytochrome P450"/>
    <property type="match status" value="1"/>
</dbReference>
<evidence type="ECO:0000256" key="2">
    <source>
        <dbReference type="ARBA" id="ARBA00004167"/>
    </source>
</evidence>
<dbReference type="PROSITE" id="PS00086">
    <property type="entry name" value="CYTOCHROME_P450"/>
    <property type="match status" value="1"/>
</dbReference>
<dbReference type="FunFam" id="1.10.630.10:FF:000008">
    <property type="entry name" value="Cytochrome P450 71D8"/>
    <property type="match status" value="1"/>
</dbReference>
<comment type="similarity">
    <text evidence="3 13">Belongs to the cytochrome P450 family.</text>
</comment>
<evidence type="ECO:0000256" key="13">
    <source>
        <dbReference type="RuleBase" id="RU000461"/>
    </source>
</evidence>
<dbReference type="PRINTS" id="PR00385">
    <property type="entry name" value="P450"/>
</dbReference>
<keyword evidence="4 12" id="KW-0349">Heme</keyword>
<evidence type="ECO:0000256" key="12">
    <source>
        <dbReference type="PIRSR" id="PIRSR602401-1"/>
    </source>
</evidence>
<dbReference type="PRINTS" id="PR00463">
    <property type="entry name" value="EP450I"/>
</dbReference>
<reference evidence="15 16" key="1">
    <citation type="journal article" date="2018" name="PLoS Genet.">
        <title>Population sequencing reveals clonal diversity and ancestral inbreeding in the grapevine cultivar Chardonnay.</title>
        <authorList>
            <person name="Roach M.J."/>
            <person name="Johnson D.L."/>
            <person name="Bohlmann J."/>
            <person name="van Vuuren H.J."/>
            <person name="Jones S.J."/>
            <person name="Pretorius I.S."/>
            <person name="Schmidt S.A."/>
            <person name="Borneman A.R."/>
        </authorList>
    </citation>
    <scope>NUCLEOTIDE SEQUENCE [LARGE SCALE GENOMIC DNA]</scope>
    <source>
        <strain evidence="16">cv. Chardonnay</strain>
        <tissue evidence="15">Leaf</tissue>
    </source>
</reference>
<gene>
    <name evidence="15" type="primary">CYP71D10_9</name>
    <name evidence="15" type="ORF">CK203_011904</name>
</gene>
<dbReference type="InterPro" id="IPR052306">
    <property type="entry name" value="CYP450_71D"/>
</dbReference>
<keyword evidence="7 14" id="KW-1133">Transmembrane helix</keyword>
<evidence type="ECO:0000256" key="6">
    <source>
        <dbReference type="ARBA" id="ARBA00022723"/>
    </source>
</evidence>
<keyword evidence="11 14" id="KW-0472">Membrane</keyword>
<keyword evidence="6 12" id="KW-0479">Metal-binding</keyword>
<dbReference type="EMBL" id="QGNW01000020">
    <property type="protein sequence ID" value="RVX14742.1"/>
    <property type="molecule type" value="Genomic_DNA"/>
</dbReference>
<dbReference type="InterPro" id="IPR002401">
    <property type="entry name" value="Cyt_P450_E_grp-I"/>
</dbReference>
<protein>
    <submittedName>
        <fullName evidence="15">Cytochrome P450 71D10</fullName>
    </submittedName>
</protein>
<evidence type="ECO:0000256" key="14">
    <source>
        <dbReference type="SAM" id="Phobius"/>
    </source>
</evidence>
<dbReference type="PANTHER" id="PTHR47953">
    <property type="entry name" value="OS08G0105600 PROTEIN"/>
    <property type="match status" value="1"/>
</dbReference>
<dbReference type="InterPro" id="IPR001128">
    <property type="entry name" value="Cyt_P450"/>
</dbReference>
<dbReference type="Proteomes" id="UP000288805">
    <property type="component" value="Unassembled WGS sequence"/>
</dbReference>
<comment type="subcellular location">
    <subcellularLocation>
        <location evidence="2">Membrane</location>
        <topology evidence="2">Single-pass membrane protein</topology>
    </subcellularLocation>
</comment>
<accession>A0A438K0K2</accession>
<dbReference type="Pfam" id="PF00067">
    <property type="entry name" value="p450"/>
    <property type="match status" value="1"/>
</dbReference>
<evidence type="ECO:0000256" key="10">
    <source>
        <dbReference type="ARBA" id="ARBA00023033"/>
    </source>
</evidence>
<comment type="caution">
    <text evidence="15">The sequence shown here is derived from an EMBL/GenBank/DDBJ whole genome shotgun (WGS) entry which is preliminary data.</text>
</comment>
<comment type="cofactor">
    <cofactor evidence="1 12">
        <name>heme</name>
        <dbReference type="ChEBI" id="CHEBI:30413"/>
    </cofactor>
</comment>
<evidence type="ECO:0000313" key="16">
    <source>
        <dbReference type="Proteomes" id="UP000288805"/>
    </source>
</evidence>
<keyword evidence="9 12" id="KW-0408">Iron</keyword>
<sequence length="546" mass="61764">MMRKDSIPHDRAELHGTVSPEEVRQKRLSSLLVISFLLMELQFSFFPILCTFLLFICLLKRLGKPSSTNHPAPKLPPGPWKLPIIGNMHQLVGSLPHHSLRSLAKKHGPLMHLQLGEVSAIVVSSREMAKEVMKTHDIIFSQRPCILAASIVSYDCTDIAFAPYGGYWRQIRKISVLELLSAKRVQSFRSVREEEVLNLVRSVSLQEGVSINLTKSIFSLTFSIISRTAFGKKCKDQEAFSVTLDKFADSAGGFTIADVFPSVKLLHVVSGMRRKLEKVHKKLDRILGNIINEHKARSAAKETCEAEVDDDLVDVLLKVQKQGDLEFPLTMDNIKAVLLDLFVAGTETSSTAVEWAMAEMLKNPRVMAKAQAEVRDIFSRKGNADETVVRELKFLKLVIKETLRLHPPVPLLIPRESRERCAINGYEIPVKTRVIINAWAIARDPKYWTDAESFNPERFLDSSIDYQGTNFEYIPFGAGRRMCPGILFGMANVELALAQLLYHFDWKLPNGARHEELDMTEGFRTSTKRKQDLYLIPITYRPLPVE</sequence>
<evidence type="ECO:0000256" key="1">
    <source>
        <dbReference type="ARBA" id="ARBA00001971"/>
    </source>
</evidence>
<keyword evidence="8 13" id="KW-0560">Oxidoreductase</keyword>
<dbReference type="AlphaFoldDB" id="A0A438K0K2"/>
<proteinExistence type="inferred from homology"/>
<evidence type="ECO:0000256" key="8">
    <source>
        <dbReference type="ARBA" id="ARBA00023002"/>
    </source>
</evidence>
<dbReference type="InterPro" id="IPR017972">
    <property type="entry name" value="Cyt_P450_CS"/>
</dbReference>
<evidence type="ECO:0000256" key="11">
    <source>
        <dbReference type="ARBA" id="ARBA00023136"/>
    </source>
</evidence>
<keyword evidence="5 14" id="KW-0812">Transmembrane</keyword>
<evidence type="ECO:0000256" key="4">
    <source>
        <dbReference type="ARBA" id="ARBA00022617"/>
    </source>
</evidence>
<dbReference type="InterPro" id="IPR036396">
    <property type="entry name" value="Cyt_P450_sf"/>
</dbReference>
<dbReference type="GO" id="GO:0004497">
    <property type="term" value="F:monooxygenase activity"/>
    <property type="evidence" value="ECO:0007669"/>
    <property type="project" value="UniProtKB-KW"/>
</dbReference>
<evidence type="ECO:0000313" key="15">
    <source>
        <dbReference type="EMBL" id="RVX14742.1"/>
    </source>
</evidence>